<dbReference type="EC" id="6.3.4.2" evidence="3"/>
<name>A0A6G8QEP0_9ACTN</name>
<evidence type="ECO:0000313" key="12">
    <source>
        <dbReference type="Proteomes" id="UP000501452"/>
    </source>
</evidence>
<gene>
    <name evidence="11" type="ORF">GBA63_21365</name>
</gene>
<dbReference type="SUPFAM" id="SSF52317">
    <property type="entry name" value="Class I glutamine amidotransferase-like"/>
    <property type="match status" value="1"/>
</dbReference>
<organism evidence="11 12">
    <name type="scientific">Rubrobacter tropicus</name>
    <dbReference type="NCBI Taxonomy" id="2653851"/>
    <lineage>
        <taxon>Bacteria</taxon>
        <taxon>Bacillati</taxon>
        <taxon>Actinomycetota</taxon>
        <taxon>Rubrobacteria</taxon>
        <taxon>Rubrobacterales</taxon>
        <taxon>Rubrobacteraceae</taxon>
        <taxon>Rubrobacter</taxon>
    </lineage>
</organism>
<evidence type="ECO:0000256" key="4">
    <source>
        <dbReference type="ARBA" id="ARBA00022598"/>
    </source>
</evidence>
<reference evidence="11 12" key="1">
    <citation type="submission" date="2019-10" db="EMBL/GenBank/DDBJ databases">
        <title>Rubrobacter sp nov SCSIO 52090 isolated from a deep-sea sediment in the South China Sea.</title>
        <authorList>
            <person name="Chen R.W."/>
        </authorList>
    </citation>
    <scope>NUCLEOTIDE SEQUENCE [LARGE SCALE GENOMIC DNA]</scope>
    <source>
        <strain evidence="11 12">SCSIO 52909</strain>
    </source>
</reference>
<dbReference type="InterPro" id="IPR029062">
    <property type="entry name" value="Class_I_gatase-like"/>
</dbReference>
<feature type="domain" description="Glutamine amidotransferase" evidence="10">
    <location>
        <begin position="21"/>
        <end position="223"/>
    </location>
</feature>
<keyword evidence="11" id="KW-0808">Transferase</keyword>
<keyword evidence="12" id="KW-1185">Reference proteome</keyword>
<dbReference type="UniPathway" id="UPA00159">
    <property type="reaction ID" value="UER00277"/>
</dbReference>
<evidence type="ECO:0000256" key="3">
    <source>
        <dbReference type="ARBA" id="ARBA00012291"/>
    </source>
</evidence>
<sequence>MADIVRIGIVGDRDRNNPTHDATEEALGHAGASLGVSVRTEWLPTDALEGRASNALRRFDAVFCSPGSPYRNFDGVLEAIHFVRERGVPFIGTCGGFQHAVIEYARNVLCMPNAGHAEYDPNTPDPFISAMSCSPFGRKMEVEIEPGSRVHGVYDARTVVEEYRCNYGLTPGSRRLVEAAGLRVSGTDADGEARIVELPEHPFYVATLFVPQTRSSPESPHPLLVAFVVSGRDAMREKGIPVRTA</sequence>
<evidence type="ECO:0000256" key="8">
    <source>
        <dbReference type="ARBA" id="ARBA00022975"/>
    </source>
</evidence>
<dbReference type="GO" id="GO:0044210">
    <property type="term" value="P:'de novo' CTP biosynthetic process"/>
    <property type="evidence" value="ECO:0007669"/>
    <property type="project" value="UniProtKB-UniPathway"/>
</dbReference>
<dbReference type="PANTHER" id="PTHR11550">
    <property type="entry name" value="CTP SYNTHASE"/>
    <property type="match status" value="1"/>
</dbReference>
<comment type="catalytic activity">
    <reaction evidence="9">
        <text>UTP + L-glutamine + ATP + H2O = CTP + L-glutamate + ADP + phosphate + 2 H(+)</text>
        <dbReference type="Rhea" id="RHEA:26426"/>
        <dbReference type="ChEBI" id="CHEBI:15377"/>
        <dbReference type="ChEBI" id="CHEBI:15378"/>
        <dbReference type="ChEBI" id="CHEBI:29985"/>
        <dbReference type="ChEBI" id="CHEBI:30616"/>
        <dbReference type="ChEBI" id="CHEBI:37563"/>
        <dbReference type="ChEBI" id="CHEBI:43474"/>
        <dbReference type="ChEBI" id="CHEBI:46398"/>
        <dbReference type="ChEBI" id="CHEBI:58359"/>
        <dbReference type="ChEBI" id="CHEBI:456216"/>
        <dbReference type="EC" id="6.3.4.2"/>
    </reaction>
</comment>
<evidence type="ECO:0000256" key="2">
    <source>
        <dbReference type="ARBA" id="ARBA00007533"/>
    </source>
</evidence>
<evidence type="ECO:0000256" key="5">
    <source>
        <dbReference type="ARBA" id="ARBA00022741"/>
    </source>
</evidence>
<keyword evidence="4" id="KW-0436">Ligase</keyword>
<dbReference type="GO" id="GO:0019856">
    <property type="term" value="P:pyrimidine nucleobase biosynthetic process"/>
    <property type="evidence" value="ECO:0007669"/>
    <property type="project" value="TreeGrafter"/>
</dbReference>
<evidence type="ECO:0000256" key="1">
    <source>
        <dbReference type="ARBA" id="ARBA00005171"/>
    </source>
</evidence>
<keyword evidence="5" id="KW-0547">Nucleotide-binding</keyword>
<dbReference type="InterPro" id="IPR004468">
    <property type="entry name" value="CTP_synthase"/>
</dbReference>
<dbReference type="KEGG" id="rub:GBA63_21365"/>
<dbReference type="GO" id="GO:0005829">
    <property type="term" value="C:cytosol"/>
    <property type="evidence" value="ECO:0007669"/>
    <property type="project" value="TreeGrafter"/>
</dbReference>
<dbReference type="NCBIfam" id="NF004836">
    <property type="entry name" value="PRK06186.1"/>
    <property type="match status" value="1"/>
</dbReference>
<comment type="similarity">
    <text evidence="2">Belongs to the CTP synthase family.</text>
</comment>
<accession>A0A6G8QEP0</accession>
<dbReference type="InterPro" id="IPR017926">
    <property type="entry name" value="GATASE"/>
</dbReference>
<keyword evidence="6" id="KW-0067">ATP-binding</keyword>
<dbReference type="PANTHER" id="PTHR11550:SF0">
    <property type="entry name" value="CTP SYNTHASE-RELATED"/>
    <property type="match status" value="1"/>
</dbReference>
<keyword evidence="8" id="KW-0665">Pyrimidine biosynthesis</keyword>
<evidence type="ECO:0000256" key="7">
    <source>
        <dbReference type="ARBA" id="ARBA00022962"/>
    </source>
</evidence>
<dbReference type="AlphaFoldDB" id="A0A6G8QEP0"/>
<dbReference type="EMBL" id="CP045119">
    <property type="protein sequence ID" value="QIN84908.1"/>
    <property type="molecule type" value="Genomic_DNA"/>
</dbReference>
<dbReference type="GO" id="GO:0042802">
    <property type="term" value="F:identical protein binding"/>
    <property type="evidence" value="ECO:0007669"/>
    <property type="project" value="TreeGrafter"/>
</dbReference>
<dbReference type="Pfam" id="PF00117">
    <property type="entry name" value="GATase"/>
    <property type="match status" value="1"/>
</dbReference>
<evidence type="ECO:0000259" key="10">
    <source>
        <dbReference type="Pfam" id="PF00117"/>
    </source>
</evidence>
<dbReference type="GO" id="GO:0003883">
    <property type="term" value="F:CTP synthase activity"/>
    <property type="evidence" value="ECO:0007669"/>
    <property type="project" value="UniProtKB-EC"/>
</dbReference>
<proteinExistence type="inferred from homology"/>
<protein>
    <recommendedName>
        <fullName evidence="3">CTP synthase (glutamine hydrolyzing)</fullName>
        <ecNumber evidence="3">6.3.4.2</ecNumber>
    </recommendedName>
</protein>
<evidence type="ECO:0000256" key="9">
    <source>
        <dbReference type="ARBA" id="ARBA00047781"/>
    </source>
</evidence>
<evidence type="ECO:0000256" key="6">
    <source>
        <dbReference type="ARBA" id="ARBA00022840"/>
    </source>
</evidence>
<dbReference type="GO" id="GO:0016740">
    <property type="term" value="F:transferase activity"/>
    <property type="evidence" value="ECO:0007669"/>
    <property type="project" value="UniProtKB-KW"/>
</dbReference>
<dbReference type="RefSeq" id="WP_166179562.1">
    <property type="nucleotide sequence ID" value="NZ_CP045119.1"/>
</dbReference>
<comment type="pathway">
    <text evidence="1">Pyrimidine metabolism; CTP biosynthesis via de novo pathway; CTP from UDP: step 2/2.</text>
</comment>
<dbReference type="Proteomes" id="UP000501452">
    <property type="component" value="Chromosome"/>
</dbReference>
<dbReference type="GO" id="GO:0005524">
    <property type="term" value="F:ATP binding"/>
    <property type="evidence" value="ECO:0007669"/>
    <property type="project" value="UniProtKB-KW"/>
</dbReference>
<dbReference type="Gene3D" id="3.40.50.880">
    <property type="match status" value="1"/>
</dbReference>
<keyword evidence="7 11" id="KW-0315">Glutamine amidotransferase</keyword>
<evidence type="ECO:0000313" key="11">
    <source>
        <dbReference type="EMBL" id="QIN84908.1"/>
    </source>
</evidence>